<evidence type="ECO:0000313" key="2">
    <source>
        <dbReference type="Proteomes" id="UP000494256"/>
    </source>
</evidence>
<sequence length="93" mass="10786">MLLVSGELRWAVSRVANTHADDMDTVWPRHIGSTRSDACRCRCYASSQLLFKSQASRDRRYVHTRRKTARRTNDLRKVAGENWLRKAVGRGLR</sequence>
<comment type="caution">
    <text evidence="1">The sequence shown here is derived from an EMBL/GenBank/DDBJ whole genome shotgun (WGS) entry which is preliminary data.</text>
</comment>
<proteinExistence type="predicted"/>
<protein>
    <submittedName>
        <fullName evidence="1">Uncharacterized protein</fullName>
    </submittedName>
</protein>
<gene>
    <name evidence="1" type="ORF">APLA_LOCUS1186</name>
</gene>
<name>A0A8S0YS49_ARCPL</name>
<dbReference type="EMBL" id="CADEBD010000055">
    <property type="protein sequence ID" value="CAB3222345.1"/>
    <property type="molecule type" value="Genomic_DNA"/>
</dbReference>
<organism evidence="1 2">
    <name type="scientific">Arctia plantaginis</name>
    <name type="common">Wood tiger moth</name>
    <name type="synonym">Phalaena plantaginis</name>
    <dbReference type="NCBI Taxonomy" id="874455"/>
    <lineage>
        <taxon>Eukaryota</taxon>
        <taxon>Metazoa</taxon>
        <taxon>Ecdysozoa</taxon>
        <taxon>Arthropoda</taxon>
        <taxon>Hexapoda</taxon>
        <taxon>Insecta</taxon>
        <taxon>Pterygota</taxon>
        <taxon>Neoptera</taxon>
        <taxon>Endopterygota</taxon>
        <taxon>Lepidoptera</taxon>
        <taxon>Glossata</taxon>
        <taxon>Ditrysia</taxon>
        <taxon>Noctuoidea</taxon>
        <taxon>Erebidae</taxon>
        <taxon>Arctiinae</taxon>
        <taxon>Arctia</taxon>
    </lineage>
</organism>
<dbReference type="OrthoDB" id="3863715at2759"/>
<reference evidence="1 2" key="1">
    <citation type="submission" date="2020-04" db="EMBL/GenBank/DDBJ databases">
        <authorList>
            <person name="Wallbank WR R."/>
            <person name="Pardo Diaz C."/>
            <person name="Kozak K."/>
            <person name="Martin S."/>
            <person name="Jiggins C."/>
            <person name="Moest M."/>
            <person name="Warren A I."/>
            <person name="Byers J.R.P. K."/>
            <person name="Montejo-Kovacevich G."/>
            <person name="Yen C E."/>
        </authorList>
    </citation>
    <scope>NUCLEOTIDE SEQUENCE [LARGE SCALE GENOMIC DNA]</scope>
</reference>
<dbReference type="Proteomes" id="UP000494256">
    <property type="component" value="Unassembled WGS sequence"/>
</dbReference>
<dbReference type="AlphaFoldDB" id="A0A8S0YS49"/>
<accession>A0A8S0YS49</accession>
<evidence type="ECO:0000313" key="1">
    <source>
        <dbReference type="EMBL" id="CAB3222345.1"/>
    </source>
</evidence>